<dbReference type="AlphaFoldDB" id="A0A6C0AEN3"/>
<evidence type="ECO:0000313" key="1">
    <source>
        <dbReference type="EMBL" id="QHS77903.1"/>
    </source>
</evidence>
<proteinExistence type="predicted"/>
<organism evidence="1">
    <name type="scientific">viral metagenome</name>
    <dbReference type="NCBI Taxonomy" id="1070528"/>
    <lineage>
        <taxon>unclassified sequences</taxon>
        <taxon>metagenomes</taxon>
        <taxon>organismal metagenomes</taxon>
    </lineage>
</organism>
<sequence length="45" mass="5386">MGRSCTQFQIICQENLKVLCDSKNKEPYWWDCSRVHQGAHKYILK</sequence>
<protein>
    <submittedName>
        <fullName evidence="1">Uncharacterized protein</fullName>
    </submittedName>
</protein>
<accession>A0A6C0AEN3</accession>
<reference evidence="1" key="1">
    <citation type="journal article" date="2020" name="Nature">
        <title>Giant virus diversity and host interactions through global metagenomics.</title>
        <authorList>
            <person name="Schulz F."/>
            <person name="Roux S."/>
            <person name="Paez-Espino D."/>
            <person name="Jungbluth S."/>
            <person name="Walsh D.A."/>
            <person name="Denef V.J."/>
            <person name="McMahon K.D."/>
            <person name="Konstantinidis K.T."/>
            <person name="Eloe-Fadrosh E.A."/>
            <person name="Kyrpides N.C."/>
            <person name="Woyke T."/>
        </authorList>
    </citation>
    <scope>NUCLEOTIDE SEQUENCE</scope>
    <source>
        <strain evidence="1">GVMAG-S-1021933-23</strain>
    </source>
</reference>
<name>A0A6C0AEN3_9ZZZZ</name>
<dbReference type="EMBL" id="MN740593">
    <property type="protein sequence ID" value="QHS77903.1"/>
    <property type="molecule type" value="Genomic_DNA"/>
</dbReference>